<evidence type="ECO:0000313" key="3">
    <source>
        <dbReference type="EMBL" id="KKP70376.1"/>
    </source>
</evidence>
<feature type="transmembrane region" description="Helical" evidence="1">
    <location>
        <begin position="101"/>
        <end position="124"/>
    </location>
</feature>
<name>A0A0G0C2P5_UNCC3</name>
<feature type="chain" id="PRO_5002531569" evidence="2">
    <location>
        <begin position="38"/>
        <end position="328"/>
    </location>
</feature>
<keyword evidence="1" id="KW-0472">Membrane</keyword>
<evidence type="ECO:0000313" key="4">
    <source>
        <dbReference type="Proteomes" id="UP000034581"/>
    </source>
</evidence>
<dbReference type="AlphaFoldDB" id="A0A0G0C2P5"/>
<feature type="transmembrane region" description="Helical" evidence="1">
    <location>
        <begin position="302"/>
        <end position="325"/>
    </location>
</feature>
<keyword evidence="1" id="KW-1133">Transmembrane helix</keyword>
<sequence>MIYHTKITAMNKINKHIKLYITFTLFLFLFIRNQSHAATEDYRTVINNSKENPRVFDSDKATNNQEKLSNNVITEDDIKITQDILQKTTTTTKSSSSPVSIILIILGSIVGIGIIGTIMVSLLNREKKAEILFRDQKRKHDLEKIRYSLSAFAKTYGRYPDSERGEFLDLLKQMDSFPIDPLADKETGFNNQRYNYNYDNQSLDLKEKGRSNTNYYRLWCHLENSIDPDVNKLYAKSYKNIYLKTCLDPLNPLLLLEPQKEIPKNIKQKPQKEISIPVKPVMVSNVTVTEISTHRKESLLQFILIITAAGLIASAIINGILYYMVQTK</sequence>
<dbReference type="Proteomes" id="UP000034581">
    <property type="component" value="Unassembled WGS sequence"/>
</dbReference>
<dbReference type="PATRIC" id="fig|1618350.3.peg.294"/>
<accession>A0A0G0C2P5</accession>
<protein>
    <submittedName>
        <fullName evidence="3">Uncharacterized protein</fullName>
    </submittedName>
</protein>
<dbReference type="EMBL" id="LBQB01000001">
    <property type="protein sequence ID" value="KKP70376.1"/>
    <property type="molecule type" value="Genomic_DNA"/>
</dbReference>
<reference evidence="3 4" key="1">
    <citation type="journal article" date="2015" name="Nature">
        <title>rRNA introns, odd ribosomes, and small enigmatic genomes across a large radiation of phyla.</title>
        <authorList>
            <person name="Brown C.T."/>
            <person name="Hug L.A."/>
            <person name="Thomas B.C."/>
            <person name="Sharon I."/>
            <person name="Castelle C.J."/>
            <person name="Singh A."/>
            <person name="Wilkins M.J."/>
            <person name="Williams K.H."/>
            <person name="Banfield J.F."/>
        </authorList>
    </citation>
    <scope>NUCLEOTIDE SEQUENCE [LARGE SCALE GENOMIC DNA]</scope>
</reference>
<proteinExistence type="predicted"/>
<dbReference type="Gene3D" id="3.30.700.10">
    <property type="entry name" value="Glycoprotein, Type 4 Pilin"/>
    <property type="match status" value="1"/>
</dbReference>
<gene>
    <name evidence="3" type="ORF">UR67_C0001G0285</name>
</gene>
<evidence type="ECO:0000256" key="2">
    <source>
        <dbReference type="SAM" id="SignalP"/>
    </source>
</evidence>
<evidence type="ECO:0000256" key="1">
    <source>
        <dbReference type="SAM" id="Phobius"/>
    </source>
</evidence>
<feature type="signal peptide" evidence="2">
    <location>
        <begin position="1"/>
        <end position="37"/>
    </location>
</feature>
<comment type="caution">
    <text evidence="3">The sequence shown here is derived from an EMBL/GenBank/DDBJ whole genome shotgun (WGS) entry which is preliminary data.</text>
</comment>
<keyword evidence="2" id="KW-0732">Signal</keyword>
<keyword evidence="1" id="KW-0812">Transmembrane</keyword>
<organism evidence="3 4">
    <name type="scientific">candidate division CPR3 bacterium GW2011_GWF2_35_18</name>
    <dbReference type="NCBI Taxonomy" id="1618350"/>
    <lineage>
        <taxon>Bacteria</taxon>
        <taxon>Bacteria division CPR3</taxon>
    </lineage>
</organism>